<sequence>MPISLTDTILKIQGLQEQNVEKKSCCEEEDMDDQGASQAQQLSPLWTQRPSHRKKKYGIEQVKAFGDKEFSRTVELEQANKWLRALEKCFRVLQCLEERKIDLAAFLLHRKAED</sequence>
<reference evidence="2 3" key="2">
    <citation type="journal article" date="2009" name="PLoS ONE">
        <title>An integrated genetic and cytogenetic map of the cucumber genome.</title>
        <authorList>
            <person name="Ren Y."/>
            <person name="Zhang Z."/>
            <person name="Liu J."/>
            <person name="Staub J.E."/>
            <person name="Han Y."/>
            <person name="Cheng Z."/>
            <person name="Li X."/>
            <person name="Lu J."/>
            <person name="Miao H."/>
            <person name="Kang H."/>
            <person name="Xie B."/>
            <person name="Gu X."/>
            <person name="Wang X."/>
            <person name="Du Y."/>
            <person name="Jin W."/>
            <person name="Huang S."/>
        </authorList>
    </citation>
    <scope>NUCLEOTIDE SEQUENCE [LARGE SCALE GENOMIC DNA]</scope>
    <source>
        <strain evidence="3">cv. 9930</strain>
    </source>
</reference>
<proteinExistence type="predicted"/>
<keyword evidence="3" id="KW-1185">Reference proteome</keyword>
<dbReference type="AlphaFoldDB" id="A0A0A0LVF8"/>
<name>A0A0A0LVF8_CUCSA</name>
<organism evidence="2 3">
    <name type="scientific">Cucumis sativus</name>
    <name type="common">Cucumber</name>
    <dbReference type="NCBI Taxonomy" id="3659"/>
    <lineage>
        <taxon>Eukaryota</taxon>
        <taxon>Viridiplantae</taxon>
        <taxon>Streptophyta</taxon>
        <taxon>Embryophyta</taxon>
        <taxon>Tracheophyta</taxon>
        <taxon>Spermatophyta</taxon>
        <taxon>Magnoliopsida</taxon>
        <taxon>eudicotyledons</taxon>
        <taxon>Gunneridae</taxon>
        <taxon>Pentapetalae</taxon>
        <taxon>rosids</taxon>
        <taxon>fabids</taxon>
        <taxon>Cucurbitales</taxon>
        <taxon>Cucurbitaceae</taxon>
        <taxon>Benincaseae</taxon>
        <taxon>Cucumis</taxon>
    </lineage>
</organism>
<accession>A0A0A0LVF8</accession>
<evidence type="ECO:0000256" key="1">
    <source>
        <dbReference type="SAM" id="MobiDB-lite"/>
    </source>
</evidence>
<dbReference type="EMBL" id="CM002922">
    <property type="protein sequence ID" value="KGN64939.1"/>
    <property type="molecule type" value="Genomic_DNA"/>
</dbReference>
<reference evidence="2 3" key="4">
    <citation type="journal article" date="2011" name="BMC Genomics">
        <title>RNA-Seq improves annotation of protein-coding genes in the cucumber genome.</title>
        <authorList>
            <person name="Li Z."/>
            <person name="Zhang Z."/>
            <person name="Yan P."/>
            <person name="Huang S."/>
            <person name="Fei Z."/>
            <person name="Lin K."/>
        </authorList>
    </citation>
    <scope>NUCLEOTIDE SEQUENCE [LARGE SCALE GENOMIC DNA]</scope>
    <source>
        <strain evidence="3">cv. 9930</strain>
    </source>
</reference>
<evidence type="ECO:0000313" key="2">
    <source>
        <dbReference type="EMBL" id="KGN64939.1"/>
    </source>
</evidence>
<reference evidence="2 3" key="1">
    <citation type="journal article" date="2009" name="Nat. Genet.">
        <title>The genome of the cucumber, Cucumis sativus L.</title>
        <authorList>
            <person name="Huang S."/>
            <person name="Li R."/>
            <person name="Zhang Z."/>
            <person name="Li L."/>
            <person name="Gu X."/>
            <person name="Fan W."/>
            <person name="Lucas W.J."/>
            <person name="Wang X."/>
            <person name="Xie B."/>
            <person name="Ni P."/>
            <person name="Ren Y."/>
            <person name="Zhu H."/>
            <person name="Li J."/>
            <person name="Lin K."/>
            <person name="Jin W."/>
            <person name="Fei Z."/>
            <person name="Li G."/>
            <person name="Staub J."/>
            <person name="Kilian A."/>
            <person name="van der Vossen E.A."/>
            <person name="Wu Y."/>
            <person name="Guo J."/>
            <person name="He J."/>
            <person name="Jia Z."/>
            <person name="Ren Y."/>
            <person name="Tian G."/>
            <person name="Lu Y."/>
            <person name="Ruan J."/>
            <person name="Qian W."/>
            <person name="Wang M."/>
            <person name="Huang Q."/>
            <person name="Li B."/>
            <person name="Xuan Z."/>
            <person name="Cao J."/>
            <person name="Asan"/>
            <person name="Wu Z."/>
            <person name="Zhang J."/>
            <person name="Cai Q."/>
            <person name="Bai Y."/>
            <person name="Zhao B."/>
            <person name="Han Y."/>
            <person name="Li Y."/>
            <person name="Li X."/>
            <person name="Wang S."/>
            <person name="Shi Q."/>
            <person name="Liu S."/>
            <person name="Cho W.K."/>
            <person name="Kim J.Y."/>
            <person name="Xu Y."/>
            <person name="Heller-Uszynska K."/>
            <person name="Miao H."/>
            <person name="Cheng Z."/>
            <person name="Zhang S."/>
            <person name="Wu J."/>
            <person name="Yang Y."/>
            <person name="Kang H."/>
            <person name="Li M."/>
            <person name="Liang H."/>
            <person name="Ren X."/>
            <person name="Shi Z."/>
            <person name="Wen M."/>
            <person name="Jian M."/>
            <person name="Yang H."/>
            <person name="Zhang G."/>
            <person name="Yang Z."/>
            <person name="Chen R."/>
            <person name="Liu S."/>
            <person name="Li J."/>
            <person name="Ma L."/>
            <person name="Liu H."/>
            <person name="Zhou Y."/>
            <person name="Zhao J."/>
            <person name="Fang X."/>
            <person name="Li G."/>
            <person name="Fang L."/>
            <person name="Li Y."/>
            <person name="Liu D."/>
            <person name="Zheng H."/>
            <person name="Zhang Y."/>
            <person name="Qin N."/>
            <person name="Li Z."/>
            <person name="Yang G."/>
            <person name="Yang S."/>
            <person name="Bolund L."/>
            <person name="Kristiansen K."/>
            <person name="Zheng H."/>
            <person name="Li S."/>
            <person name="Zhang X."/>
            <person name="Yang H."/>
            <person name="Wang J."/>
            <person name="Sun R."/>
            <person name="Zhang B."/>
            <person name="Jiang S."/>
            <person name="Wang J."/>
            <person name="Du Y."/>
            <person name="Li S."/>
        </authorList>
    </citation>
    <scope>NUCLEOTIDE SEQUENCE [LARGE SCALE GENOMIC DNA]</scope>
    <source>
        <strain evidence="3">cv. 9930</strain>
    </source>
</reference>
<protein>
    <submittedName>
        <fullName evidence="2">Uncharacterized protein</fullName>
    </submittedName>
</protein>
<evidence type="ECO:0000313" key="3">
    <source>
        <dbReference type="Proteomes" id="UP000029981"/>
    </source>
</evidence>
<dbReference type="Proteomes" id="UP000029981">
    <property type="component" value="Chromosome 1"/>
</dbReference>
<feature type="region of interest" description="Disordered" evidence="1">
    <location>
        <begin position="23"/>
        <end position="53"/>
    </location>
</feature>
<gene>
    <name evidence="2" type="ORF">Csa_1G165220</name>
</gene>
<feature type="compositionally biased region" description="Polar residues" evidence="1">
    <location>
        <begin position="35"/>
        <end position="49"/>
    </location>
</feature>
<dbReference type="Gramene" id="KGN64939">
    <property type="protein sequence ID" value="KGN64939"/>
    <property type="gene ID" value="Csa_1G165220"/>
</dbReference>
<reference evidence="2 3" key="3">
    <citation type="journal article" date="2010" name="BMC Genomics">
        <title>Transcriptome sequencing and comparative analysis of cucumber flowers with different sex types.</title>
        <authorList>
            <person name="Guo S."/>
            <person name="Zheng Y."/>
            <person name="Joung J.G."/>
            <person name="Liu S."/>
            <person name="Zhang Z."/>
            <person name="Crasta O.R."/>
            <person name="Sobral B.W."/>
            <person name="Xu Y."/>
            <person name="Huang S."/>
            <person name="Fei Z."/>
        </authorList>
    </citation>
    <scope>NUCLEOTIDE SEQUENCE [LARGE SCALE GENOMIC DNA]</scope>
    <source>
        <strain evidence="3">cv. 9930</strain>
    </source>
</reference>